<accession>A0A8S9FVA6</accession>
<dbReference type="EMBL" id="QGKW02002228">
    <property type="protein sequence ID" value="KAF2535908.1"/>
    <property type="molecule type" value="Genomic_DNA"/>
</dbReference>
<sequence length="77" mass="8677">MGLAKLHTLADQYIARFGSEHQQSDSSVQAKELKSIQFKLGSSHTRSDQFSYIQLTTVQDKIKLSSVWFKSNQSITA</sequence>
<dbReference type="AlphaFoldDB" id="A0A8S9FVA6"/>
<comment type="caution">
    <text evidence="1">The sequence shown here is derived from an EMBL/GenBank/DDBJ whole genome shotgun (WGS) entry which is preliminary data.</text>
</comment>
<dbReference type="Proteomes" id="UP000712281">
    <property type="component" value="Unassembled WGS sequence"/>
</dbReference>
<evidence type="ECO:0000313" key="1">
    <source>
        <dbReference type="EMBL" id="KAF2535908.1"/>
    </source>
</evidence>
<protein>
    <submittedName>
        <fullName evidence="1">Uncharacterized protein</fullName>
    </submittedName>
</protein>
<gene>
    <name evidence="1" type="ORF">F2Q68_00021888</name>
</gene>
<name>A0A8S9FVA6_BRACR</name>
<evidence type="ECO:0000313" key="2">
    <source>
        <dbReference type="Proteomes" id="UP000712281"/>
    </source>
</evidence>
<organism evidence="1 2">
    <name type="scientific">Brassica cretica</name>
    <name type="common">Mustard</name>
    <dbReference type="NCBI Taxonomy" id="69181"/>
    <lineage>
        <taxon>Eukaryota</taxon>
        <taxon>Viridiplantae</taxon>
        <taxon>Streptophyta</taxon>
        <taxon>Embryophyta</taxon>
        <taxon>Tracheophyta</taxon>
        <taxon>Spermatophyta</taxon>
        <taxon>Magnoliopsida</taxon>
        <taxon>eudicotyledons</taxon>
        <taxon>Gunneridae</taxon>
        <taxon>Pentapetalae</taxon>
        <taxon>rosids</taxon>
        <taxon>malvids</taxon>
        <taxon>Brassicales</taxon>
        <taxon>Brassicaceae</taxon>
        <taxon>Brassiceae</taxon>
        <taxon>Brassica</taxon>
    </lineage>
</organism>
<proteinExistence type="predicted"/>
<reference evidence="1" key="1">
    <citation type="submission" date="2019-12" db="EMBL/GenBank/DDBJ databases">
        <title>Genome sequencing and annotation of Brassica cretica.</title>
        <authorList>
            <person name="Studholme D.J."/>
            <person name="Sarris P.F."/>
        </authorList>
    </citation>
    <scope>NUCLEOTIDE SEQUENCE</scope>
    <source>
        <strain evidence="1">PFS-001/15</strain>
        <tissue evidence="1">Leaf</tissue>
    </source>
</reference>